<evidence type="ECO:0000256" key="1">
    <source>
        <dbReference type="ARBA" id="ARBA00001933"/>
    </source>
</evidence>
<evidence type="ECO:0000313" key="8">
    <source>
        <dbReference type="Proteomes" id="UP001208689"/>
    </source>
</evidence>
<protein>
    <submittedName>
        <fullName evidence="7">L-aspartate/L-glutamate decarboxylase</fullName>
        <ecNumber evidence="7">4.1.1.11</ecNumber>
    </submittedName>
</protein>
<evidence type="ECO:0000256" key="2">
    <source>
        <dbReference type="ARBA" id="ARBA00022793"/>
    </source>
</evidence>
<keyword evidence="3 6" id="KW-0663">Pyridoxal phosphate</keyword>
<dbReference type="Proteomes" id="UP001208689">
    <property type="component" value="Chromosome"/>
</dbReference>
<dbReference type="InterPro" id="IPR050477">
    <property type="entry name" value="GrpII_AminoAcid_Decarb"/>
</dbReference>
<comment type="similarity">
    <text evidence="5">Belongs to the group II decarboxylase family. Sphingosine-1-phosphate lyase subfamily.</text>
</comment>
<dbReference type="InterPro" id="IPR020931">
    <property type="entry name" value="MfnA"/>
</dbReference>
<name>A0ABY6HVE0_9ARCH</name>
<evidence type="ECO:0000313" key="7">
    <source>
        <dbReference type="EMBL" id="UYP46327.1"/>
    </source>
</evidence>
<dbReference type="InterPro" id="IPR015422">
    <property type="entry name" value="PyrdxlP-dep_Trfase_small"/>
</dbReference>
<dbReference type="Pfam" id="PF00282">
    <property type="entry name" value="Pyridoxal_deC"/>
    <property type="match status" value="1"/>
</dbReference>
<dbReference type="InterPro" id="IPR015421">
    <property type="entry name" value="PyrdxlP-dep_Trfase_major"/>
</dbReference>
<comment type="cofactor">
    <cofactor evidence="1 6">
        <name>pyridoxal 5'-phosphate</name>
        <dbReference type="ChEBI" id="CHEBI:597326"/>
    </cofactor>
</comment>
<dbReference type="EMBL" id="CP104013">
    <property type="protein sequence ID" value="UYP46327.1"/>
    <property type="molecule type" value="Genomic_DNA"/>
</dbReference>
<dbReference type="Gene3D" id="3.40.640.10">
    <property type="entry name" value="Type I PLP-dependent aspartate aminotransferase-like (Major domain)"/>
    <property type="match status" value="1"/>
</dbReference>
<dbReference type="GO" id="GO:0004068">
    <property type="term" value="F:aspartate 1-decarboxylase activity"/>
    <property type="evidence" value="ECO:0007669"/>
    <property type="project" value="UniProtKB-EC"/>
</dbReference>
<keyword evidence="8" id="KW-1185">Reference proteome</keyword>
<dbReference type="NCBIfam" id="TIGR03812">
    <property type="entry name" value="tyr_de_CO2_Arch"/>
    <property type="match status" value="1"/>
</dbReference>
<gene>
    <name evidence="7" type="ORF">NEF87_002612</name>
</gene>
<organism evidence="7 8">
    <name type="scientific">Candidatus Lokiarchaeum ossiferum</name>
    <dbReference type="NCBI Taxonomy" id="2951803"/>
    <lineage>
        <taxon>Archaea</taxon>
        <taxon>Promethearchaeati</taxon>
        <taxon>Promethearchaeota</taxon>
        <taxon>Promethearchaeia</taxon>
        <taxon>Promethearchaeales</taxon>
        <taxon>Promethearchaeaceae</taxon>
        <taxon>Candidatus Lokiarchaeum</taxon>
    </lineage>
</organism>
<evidence type="ECO:0000256" key="5">
    <source>
        <dbReference type="ARBA" id="ARBA00038302"/>
    </source>
</evidence>
<dbReference type="SUPFAM" id="SSF53383">
    <property type="entry name" value="PLP-dependent transferases"/>
    <property type="match status" value="1"/>
</dbReference>
<dbReference type="Gene3D" id="3.90.1150.10">
    <property type="entry name" value="Aspartate Aminotransferase, domain 1"/>
    <property type="match status" value="1"/>
</dbReference>
<dbReference type="InterPro" id="IPR015424">
    <property type="entry name" value="PyrdxlP-dep_Trfase"/>
</dbReference>
<proteinExistence type="inferred from homology"/>
<keyword evidence="2" id="KW-0210">Decarboxylase</keyword>
<reference evidence="7" key="1">
    <citation type="submission" date="2022-09" db="EMBL/GenBank/DDBJ databases">
        <title>Actin cytoskeleton and complex cell architecture in an #Asgard archaeon.</title>
        <authorList>
            <person name="Ponce Toledo R.I."/>
            <person name="Schleper C."/>
            <person name="Rodrigues Oliveira T."/>
            <person name="Wollweber F."/>
            <person name="Xu J."/>
            <person name="Rittmann S."/>
            <person name="Klingl A."/>
            <person name="Pilhofer M."/>
        </authorList>
    </citation>
    <scope>NUCLEOTIDE SEQUENCE</scope>
    <source>
        <strain evidence="7">B-35</strain>
    </source>
</reference>
<evidence type="ECO:0000256" key="3">
    <source>
        <dbReference type="ARBA" id="ARBA00022898"/>
    </source>
</evidence>
<evidence type="ECO:0000256" key="4">
    <source>
        <dbReference type="ARBA" id="ARBA00023239"/>
    </source>
</evidence>
<accession>A0ABY6HVE0</accession>
<sequence>MEMSEKGRSIFEILNNIDSFFPKKLYQPDGFANNGKNQGEIIDQLDNLLKSDLSYSSGKILGAMTTEPHEFAKLVYAKYMNRNLGDRGINPGTAEIEHKTISLLGNLLGDNNIQGNMTSGGTEANLIAMYLAKRSKPYVKNPSIVIPESAHYSFDKAAALMGLQLRRARLQQDYELDLNHYESLIDENTVGLVGIAGTSSLGLVDPIDKISQFARDYQIYLHVDAAFGGLVLPFMEKFGYYYPTFDFRNPEVCSMTVDPHKMGMGVNPSGAILVRNSNTIHSKFEIPYLAGGSFKSFNILGTRPGAPAIAFWALLQFLGKDGFIKITKSCWENTLYLANQITQIPEVKIATTPQMNVLGLKLTSKASINFDQFDSRLRAKGWALGKFSQWDVMRVVMMPHVKRDHLKSFISDLKAIF</sequence>
<dbReference type="PANTHER" id="PTHR42735">
    <property type="match status" value="1"/>
</dbReference>
<dbReference type="PANTHER" id="PTHR42735:SF6">
    <property type="entry name" value="SPHINGOSINE-1-PHOSPHATE LYASE 1"/>
    <property type="match status" value="1"/>
</dbReference>
<dbReference type="EC" id="4.1.1.11" evidence="7"/>
<dbReference type="InterPro" id="IPR002129">
    <property type="entry name" value="PyrdxlP-dep_de-COase"/>
</dbReference>
<keyword evidence="4 6" id="KW-0456">Lyase</keyword>
<evidence type="ECO:0000256" key="6">
    <source>
        <dbReference type="RuleBase" id="RU000382"/>
    </source>
</evidence>